<dbReference type="VEuPathDB" id="AmoebaDB:NfTy_077330"/>
<feature type="region of interest" description="Disordered" evidence="1">
    <location>
        <begin position="731"/>
        <end position="754"/>
    </location>
</feature>
<dbReference type="InterPro" id="IPR052809">
    <property type="entry name" value="Actin_polarity_regulatory"/>
</dbReference>
<dbReference type="EMBL" id="VFQX01000051">
    <property type="protein sequence ID" value="KAF0974755.1"/>
    <property type="molecule type" value="Genomic_DNA"/>
</dbReference>
<organism evidence="2 3">
    <name type="scientific">Naegleria fowleri</name>
    <name type="common">Brain eating amoeba</name>
    <dbReference type="NCBI Taxonomy" id="5763"/>
    <lineage>
        <taxon>Eukaryota</taxon>
        <taxon>Discoba</taxon>
        <taxon>Heterolobosea</taxon>
        <taxon>Tetramitia</taxon>
        <taxon>Eutetramitia</taxon>
        <taxon>Vahlkampfiidae</taxon>
        <taxon>Naegleria</taxon>
    </lineage>
</organism>
<dbReference type="VEuPathDB" id="AmoebaDB:NF0021000"/>
<comment type="caution">
    <text evidence="2">The sequence shown here is derived from an EMBL/GenBank/DDBJ whole genome shotgun (WGS) entry which is preliminary data.</text>
</comment>
<name>A0A6A5BMG1_NAEFO</name>
<sequence length="754" mass="86131">MNSFCVLSVSIAEFDKLCGNSLTHTYPRDVHLEKYYPTLNIADKCIPDGGHIYSEDQTGIILPISEDKSELIQALQKYVPSFKTSTTPLSPKTPSLTVGNDNIPVIQQPAGQYLYGSVLFRNKLDDRVKRGAIQKSILVVTTKPLFTLFTPLMRDAIERIINAEEEYIQTSDPTELEKKVEKTYVILKELYESLKVSIDVASSTFTKKLTITFNDKQYALKVPKSKEDTYNGASLIDFITIFEKHICYIWEALLLSRRILFVGSPAKTVTMCCLSCPLLIQPMKGITNRISPYVTIGDPKLSEIVYVCGMTNPILENSKTSWDYYASIAAGKVLYKKQKMSLVAKSEFTTFIKQVLSGIKKGKSESWVREQFNQFNLNFLKTVPTSKKKIISQVFIYSNLYRRFCSSSMPVSPITPTSPGVDMYGNSMYNNVRTFAKVGLNLDGSESPLKVLSPKLVKDKHSRSSSGELTKKSPRKSALKTIYRKLNPFISTKDESSTFSHKELIPLVISDVELEFLWPYIMPNSESMLDWSITGHVTLYNMTLCIKDGLNTFYSRHNGPLSHRYEKVLANIHYVLGQLFKESDGTNIIYSQELLESLDRKTLQEREKSLLDTTTKNKRDCSFVHVKFERPIEAEFLVINSEVKQTSQRSLFVHKIVRLHLQDNNKYIFSDNPEYVVYVVNRMSDEQTELTQVHVIKATNLSEKRDKYMYYNPAIETRKLLMDRLNEDVTDYTNFNTSDSESDDNDSEDEDMSL</sequence>
<evidence type="ECO:0008006" key="4">
    <source>
        <dbReference type="Google" id="ProtNLM"/>
    </source>
</evidence>
<accession>A0A6A5BMG1</accession>
<protein>
    <recommendedName>
        <fullName evidence="4">UDENN domain-containing protein</fullName>
    </recommendedName>
</protein>
<dbReference type="OMA" id="MPNSESM"/>
<dbReference type="GO" id="GO:0005886">
    <property type="term" value="C:plasma membrane"/>
    <property type="evidence" value="ECO:0007669"/>
    <property type="project" value="TreeGrafter"/>
</dbReference>
<dbReference type="Pfam" id="PF08616">
    <property type="entry name" value="SPA"/>
    <property type="match status" value="1"/>
</dbReference>
<proteinExistence type="predicted"/>
<dbReference type="GO" id="GO:0051666">
    <property type="term" value="P:actin cortical patch localization"/>
    <property type="evidence" value="ECO:0007669"/>
    <property type="project" value="TreeGrafter"/>
</dbReference>
<dbReference type="VEuPathDB" id="AmoebaDB:FDP41_006229"/>
<dbReference type="PANTHER" id="PTHR28245:SF1">
    <property type="entry name" value="ARF3-INTERACTING PROTEIN 1"/>
    <property type="match status" value="1"/>
</dbReference>
<dbReference type="GeneID" id="68113447"/>
<evidence type="ECO:0000313" key="2">
    <source>
        <dbReference type="EMBL" id="KAF0974755.1"/>
    </source>
</evidence>
<gene>
    <name evidence="2" type="ORF">FDP41_006229</name>
</gene>
<dbReference type="RefSeq" id="XP_044559468.1">
    <property type="nucleotide sequence ID" value="XM_044709841.1"/>
</dbReference>
<evidence type="ECO:0000313" key="3">
    <source>
        <dbReference type="Proteomes" id="UP000444721"/>
    </source>
</evidence>
<feature type="region of interest" description="Disordered" evidence="1">
    <location>
        <begin position="456"/>
        <end position="476"/>
    </location>
</feature>
<evidence type="ECO:0000256" key="1">
    <source>
        <dbReference type="SAM" id="MobiDB-lite"/>
    </source>
</evidence>
<dbReference type="PANTHER" id="PTHR28245">
    <property type="entry name" value="ARF3-INTERACTING PROTEIN 1"/>
    <property type="match status" value="1"/>
</dbReference>
<keyword evidence="3" id="KW-1185">Reference proteome</keyword>
<dbReference type="InterPro" id="IPR043153">
    <property type="entry name" value="DENN_C"/>
</dbReference>
<dbReference type="Gene3D" id="3.40.50.11500">
    <property type="match status" value="1"/>
</dbReference>
<dbReference type="VEuPathDB" id="AmoebaDB:NF0062160"/>
<dbReference type="AlphaFoldDB" id="A0A6A5BMG1"/>
<reference evidence="2 3" key="1">
    <citation type="journal article" date="2019" name="Sci. Rep.">
        <title>Nanopore sequencing improves the draft genome of the human pathogenic amoeba Naegleria fowleri.</title>
        <authorList>
            <person name="Liechti N."/>
            <person name="Schurch N."/>
            <person name="Bruggmann R."/>
            <person name="Wittwer M."/>
        </authorList>
    </citation>
    <scope>NUCLEOTIDE SEQUENCE [LARGE SCALE GENOMIC DNA]</scope>
    <source>
        <strain evidence="2 3">ATCC 30894</strain>
    </source>
</reference>
<feature type="compositionally biased region" description="Acidic residues" evidence="1">
    <location>
        <begin position="740"/>
        <end position="754"/>
    </location>
</feature>
<dbReference type="OrthoDB" id="10265409at2759"/>
<dbReference type="Proteomes" id="UP000444721">
    <property type="component" value="Unassembled WGS sequence"/>
</dbReference>